<dbReference type="PANTHER" id="PTHR38445:SF10">
    <property type="entry name" value="GNTR-FAMILY TRANSCRIPTIONAL REGULATOR"/>
    <property type="match status" value="1"/>
</dbReference>
<dbReference type="InterPro" id="IPR036390">
    <property type="entry name" value="WH_DNA-bd_sf"/>
</dbReference>
<feature type="domain" description="HTH gntR-type" evidence="4">
    <location>
        <begin position="13"/>
        <end position="81"/>
    </location>
</feature>
<dbReference type="AlphaFoldDB" id="A0A1I2IAM2"/>
<dbReference type="SUPFAM" id="SSF46785">
    <property type="entry name" value="Winged helix' DNA-binding domain"/>
    <property type="match status" value="1"/>
</dbReference>
<evidence type="ECO:0000313" key="6">
    <source>
        <dbReference type="Proteomes" id="UP000198964"/>
    </source>
</evidence>
<dbReference type="SMART" id="SM00345">
    <property type="entry name" value="HTH_GNTR"/>
    <property type="match status" value="1"/>
</dbReference>
<evidence type="ECO:0000256" key="3">
    <source>
        <dbReference type="ARBA" id="ARBA00023163"/>
    </source>
</evidence>
<organism evidence="5 6">
    <name type="scientific">Sunxiuqinia elliptica</name>
    <dbReference type="NCBI Taxonomy" id="655355"/>
    <lineage>
        <taxon>Bacteria</taxon>
        <taxon>Pseudomonadati</taxon>
        <taxon>Bacteroidota</taxon>
        <taxon>Bacteroidia</taxon>
        <taxon>Marinilabiliales</taxon>
        <taxon>Prolixibacteraceae</taxon>
        <taxon>Sunxiuqinia</taxon>
    </lineage>
</organism>
<dbReference type="RefSeq" id="WP_093920094.1">
    <property type="nucleotide sequence ID" value="NZ_FONW01000005.1"/>
</dbReference>
<dbReference type="PANTHER" id="PTHR38445">
    <property type="entry name" value="HTH-TYPE TRANSCRIPTIONAL REPRESSOR YTRA"/>
    <property type="match status" value="1"/>
</dbReference>
<keyword evidence="6" id="KW-1185">Reference proteome</keyword>
<protein>
    <submittedName>
        <fullName evidence="5">DNA-binding transcriptional regulator YhcF, GntR family</fullName>
    </submittedName>
</protein>
<dbReference type="STRING" id="655355.SAMN05216283_105187"/>
<dbReference type="SUPFAM" id="SSF53822">
    <property type="entry name" value="Periplasmic binding protein-like I"/>
    <property type="match status" value="1"/>
</dbReference>
<dbReference type="InterPro" id="IPR000524">
    <property type="entry name" value="Tscrpt_reg_HTH_GntR"/>
</dbReference>
<dbReference type="Gene3D" id="1.10.10.10">
    <property type="entry name" value="Winged helix-like DNA-binding domain superfamily/Winged helix DNA-binding domain"/>
    <property type="match status" value="1"/>
</dbReference>
<evidence type="ECO:0000259" key="4">
    <source>
        <dbReference type="PROSITE" id="PS50949"/>
    </source>
</evidence>
<dbReference type="GO" id="GO:0003700">
    <property type="term" value="F:DNA-binding transcription factor activity"/>
    <property type="evidence" value="ECO:0007669"/>
    <property type="project" value="InterPro"/>
</dbReference>
<dbReference type="CDD" id="cd07377">
    <property type="entry name" value="WHTH_GntR"/>
    <property type="match status" value="1"/>
</dbReference>
<dbReference type="GO" id="GO:0003677">
    <property type="term" value="F:DNA binding"/>
    <property type="evidence" value="ECO:0007669"/>
    <property type="project" value="UniProtKB-KW"/>
</dbReference>
<evidence type="ECO:0000256" key="1">
    <source>
        <dbReference type="ARBA" id="ARBA00023015"/>
    </source>
</evidence>
<dbReference type="Proteomes" id="UP000198964">
    <property type="component" value="Unassembled WGS sequence"/>
</dbReference>
<accession>A0A1I2IAM2</accession>
<dbReference type="EMBL" id="FONW01000005">
    <property type="protein sequence ID" value="SFF38703.1"/>
    <property type="molecule type" value="Genomic_DNA"/>
</dbReference>
<dbReference type="Gene3D" id="3.40.50.2300">
    <property type="match status" value="2"/>
</dbReference>
<dbReference type="InterPro" id="IPR028082">
    <property type="entry name" value="Peripla_BP_I"/>
</dbReference>
<sequence>MTQFSRIDSDSEIPKYKQVVDLIISDIEAGIFKHGQRIPSINETSEELLLSRDTVEKAYVYLKSKGVLLSVRGKGYYVNKTTVSHRLKIALIFNKLSNYKRSLYSSFTQTIGTKASVDVFIYNYDLGEFESIINNNLSSYDYFVILPHFRNEQTDIASVIREIPKEKVLLIDKNLEELKDYPVVYQEYDKDILTALGEALDLLKKYKKLNLVFPKNEFYSSYIGRGFKIFNQIHGFDFQIFDSLNPAEIHQNEAYILISDYDLYDLIKLIKQRNWVPGKDIGIISYNESPVKELLCDGISTISTNHDQIGQLAAKMILEQDFKRIKSPFEFIRRNSL</sequence>
<proteinExistence type="predicted"/>
<name>A0A1I2IAM2_9BACT</name>
<dbReference type="PROSITE" id="PS50949">
    <property type="entry name" value="HTH_GNTR"/>
    <property type="match status" value="1"/>
</dbReference>
<keyword evidence="1" id="KW-0805">Transcription regulation</keyword>
<gene>
    <name evidence="5" type="ORF">SAMN05216283_105187</name>
</gene>
<keyword evidence="2 5" id="KW-0238">DNA-binding</keyword>
<dbReference type="Pfam" id="PF00392">
    <property type="entry name" value="GntR"/>
    <property type="match status" value="1"/>
</dbReference>
<evidence type="ECO:0000256" key="2">
    <source>
        <dbReference type="ARBA" id="ARBA00023125"/>
    </source>
</evidence>
<dbReference type="InterPro" id="IPR036388">
    <property type="entry name" value="WH-like_DNA-bd_sf"/>
</dbReference>
<keyword evidence="3" id="KW-0804">Transcription</keyword>
<reference evidence="5 6" key="1">
    <citation type="submission" date="2016-10" db="EMBL/GenBank/DDBJ databases">
        <authorList>
            <person name="de Groot N.N."/>
        </authorList>
    </citation>
    <scope>NUCLEOTIDE SEQUENCE [LARGE SCALE GENOMIC DNA]</scope>
    <source>
        <strain evidence="5 6">CGMCC 1.9156</strain>
    </source>
</reference>
<evidence type="ECO:0000313" key="5">
    <source>
        <dbReference type="EMBL" id="SFF38703.1"/>
    </source>
</evidence>